<keyword evidence="2" id="KW-0813">Transport</keyword>
<dbReference type="EMBL" id="JBHUOX010000005">
    <property type="protein sequence ID" value="MFD3000582.1"/>
    <property type="molecule type" value="Genomic_DNA"/>
</dbReference>
<reference evidence="7" key="1">
    <citation type="journal article" date="2019" name="Int. J. Syst. Evol. Microbiol.">
        <title>The Global Catalogue of Microorganisms (GCM) 10K type strain sequencing project: providing services to taxonomists for standard genome sequencing and annotation.</title>
        <authorList>
            <consortium name="The Broad Institute Genomics Platform"/>
            <consortium name="The Broad Institute Genome Sequencing Center for Infectious Disease"/>
            <person name="Wu L."/>
            <person name="Ma J."/>
        </authorList>
    </citation>
    <scope>NUCLEOTIDE SEQUENCE [LARGE SCALE GENOMIC DNA]</scope>
    <source>
        <strain evidence="7">KCTC 23984</strain>
    </source>
</reference>
<proteinExistence type="inferred from homology"/>
<dbReference type="PANTHER" id="PTHR43117:SF4">
    <property type="entry name" value="OSMOPROTECTANT IMPORT ATP-BINDING PROTEIN OSMV"/>
    <property type="match status" value="1"/>
</dbReference>
<protein>
    <submittedName>
        <fullName evidence="6">ATP-binding cassette domain-containing protein</fullName>
    </submittedName>
</protein>
<keyword evidence="3" id="KW-0547">Nucleotide-binding</keyword>
<dbReference type="RefSeq" id="WP_377483749.1">
    <property type="nucleotide sequence ID" value="NZ_JBHUOX010000005.1"/>
</dbReference>
<keyword evidence="7" id="KW-1185">Reference proteome</keyword>
<dbReference type="SUPFAM" id="SSF52540">
    <property type="entry name" value="P-loop containing nucleoside triphosphate hydrolases"/>
    <property type="match status" value="2"/>
</dbReference>
<dbReference type="Gene3D" id="3.40.50.300">
    <property type="entry name" value="P-loop containing nucleotide triphosphate hydrolases"/>
    <property type="match status" value="2"/>
</dbReference>
<accession>A0ABW6BUD8</accession>
<dbReference type="PROSITE" id="PS50893">
    <property type="entry name" value="ABC_TRANSPORTER_2"/>
    <property type="match status" value="2"/>
</dbReference>
<evidence type="ECO:0000256" key="4">
    <source>
        <dbReference type="ARBA" id="ARBA00022840"/>
    </source>
</evidence>
<comment type="similarity">
    <text evidence="1">Belongs to the ABC transporter superfamily.</text>
</comment>
<dbReference type="InterPro" id="IPR027417">
    <property type="entry name" value="P-loop_NTPase"/>
</dbReference>
<dbReference type="Pfam" id="PF00005">
    <property type="entry name" value="ABC_tran"/>
    <property type="match status" value="2"/>
</dbReference>
<evidence type="ECO:0000259" key="5">
    <source>
        <dbReference type="PROSITE" id="PS50893"/>
    </source>
</evidence>
<keyword evidence="4 6" id="KW-0067">ATP-binding</keyword>
<feature type="domain" description="ABC transporter" evidence="5">
    <location>
        <begin position="10"/>
        <end position="262"/>
    </location>
</feature>
<dbReference type="SMART" id="SM00382">
    <property type="entry name" value="AAA"/>
    <property type="match status" value="2"/>
</dbReference>
<feature type="domain" description="ABC transporter" evidence="5">
    <location>
        <begin position="284"/>
        <end position="504"/>
    </location>
</feature>
<comment type="caution">
    <text evidence="6">The sequence shown here is derived from an EMBL/GenBank/DDBJ whole genome shotgun (WGS) entry which is preliminary data.</text>
</comment>
<organism evidence="6 7">
    <name type="scientific">Pontibacter toksunensis</name>
    <dbReference type="NCBI Taxonomy" id="1332631"/>
    <lineage>
        <taxon>Bacteria</taxon>
        <taxon>Pseudomonadati</taxon>
        <taxon>Bacteroidota</taxon>
        <taxon>Cytophagia</taxon>
        <taxon>Cytophagales</taxon>
        <taxon>Hymenobacteraceae</taxon>
        <taxon>Pontibacter</taxon>
    </lineage>
</organism>
<evidence type="ECO:0000313" key="7">
    <source>
        <dbReference type="Proteomes" id="UP001597641"/>
    </source>
</evidence>
<dbReference type="InterPro" id="IPR003439">
    <property type="entry name" value="ABC_transporter-like_ATP-bd"/>
</dbReference>
<gene>
    <name evidence="6" type="ORF">ACFS7Z_09440</name>
</gene>
<dbReference type="PANTHER" id="PTHR43117">
    <property type="entry name" value="OSMOPROTECTANT IMPORT ATP-BINDING PROTEIN OSMV"/>
    <property type="match status" value="1"/>
</dbReference>
<evidence type="ECO:0000313" key="6">
    <source>
        <dbReference type="EMBL" id="MFD3000582.1"/>
    </source>
</evidence>
<evidence type="ECO:0000256" key="3">
    <source>
        <dbReference type="ARBA" id="ARBA00022741"/>
    </source>
</evidence>
<dbReference type="InterPro" id="IPR003593">
    <property type="entry name" value="AAA+_ATPase"/>
</dbReference>
<dbReference type="GO" id="GO:0005524">
    <property type="term" value="F:ATP binding"/>
    <property type="evidence" value="ECO:0007669"/>
    <property type="project" value="UniProtKB-KW"/>
</dbReference>
<name>A0ABW6BUD8_9BACT</name>
<sequence>MIDTVRNALVLLEDVSVRLHGEVLFQNISFEVKTGEHWAVIGNQEKGRSALLETIAGHLPVVSGNVTYPFLSQFQLNNPVQSPPTSWQKPVSLVSSRHNFSSLSGTETLFYQQRYNASAADDAPTVEEHLANVRPFTDTPVWTIERAVAALDLHPLLSKRLIKLSNGETRRVLLAAALLRNPAILLLENPLVGLDVRSRQYFIQLVSTITESGITVIMTTSPDEIPDAITHVAVWKEGQALRTMPRHAFEGSETATEQEQDKPDVKEIKTLLADHTPPAFEVIVGMEDVSVRYGNKTVLNNINWQVRQGERWALVGHNGAGKSTLLSLINGDNPQAYANKVILFDRRRGSGESIWDIKRHIGFVSPELFQYFPGGQTCEEVVESGFYDSVGLHRERDPLKRERVLRWMKLLQVEELAWKVFRNVSVSNQRLCLLARALVKNPALLILDEPCQGFASAQQRHFRSLIDTICASSNITLIYVSHYQHEIPESVTKVMQMEQGKAFVL</sequence>
<dbReference type="Proteomes" id="UP001597641">
    <property type="component" value="Unassembled WGS sequence"/>
</dbReference>
<evidence type="ECO:0000256" key="2">
    <source>
        <dbReference type="ARBA" id="ARBA00022448"/>
    </source>
</evidence>
<evidence type="ECO:0000256" key="1">
    <source>
        <dbReference type="ARBA" id="ARBA00005417"/>
    </source>
</evidence>